<organism evidence="1 2">
    <name type="scientific">Aeromonas phage APT65</name>
    <dbReference type="NCBI Taxonomy" id="2982914"/>
    <lineage>
        <taxon>Viruses</taxon>
        <taxon>Duplodnaviria</taxon>
        <taxon>Heunggongvirae</taxon>
        <taxon>Uroviricota</taxon>
        <taxon>Caudoviricetes</taxon>
        <taxon>Aquaneticvirus</taxon>
        <taxon>Aquaneticvirus ApT65</taxon>
    </lineage>
</organism>
<protein>
    <submittedName>
        <fullName evidence="1">Uncharacterized protein</fullName>
    </submittedName>
</protein>
<evidence type="ECO:0000313" key="1">
    <source>
        <dbReference type="EMBL" id="UZV39698.1"/>
    </source>
</evidence>
<dbReference type="EMBL" id="OP491958">
    <property type="protein sequence ID" value="UZV39698.1"/>
    <property type="molecule type" value="Genomic_DNA"/>
</dbReference>
<sequence>MEKLSASVRHYDSKGNFIMKMRLVDFVDEVGFLKSLDLICKPITDRPVTWCNIMIRKNGKLISYKELYQAVS</sequence>
<proteinExistence type="predicted"/>
<keyword evidence="2" id="KW-1185">Reference proteome</keyword>
<gene>
    <name evidence="1" type="ORF">APT65_00095</name>
</gene>
<name>A0A9E8GAR7_9CAUD</name>
<evidence type="ECO:0000313" key="2">
    <source>
        <dbReference type="Proteomes" id="UP001163735"/>
    </source>
</evidence>
<reference evidence="1" key="1">
    <citation type="submission" date="2022-09" db="EMBL/GenBank/DDBJ databases">
        <authorList>
            <person name="Cebeci A."/>
            <person name="Ture M."/>
            <person name="Alemdag M."/>
            <person name="Altinok I."/>
        </authorList>
    </citation>
    <scope>NUCLEOTIDE SEQUENCE</scope>
</reference>
<accession>A0A9E8GAR7</accession>
<dbReference type="Proteomes" id="UP001163735">
    <property type="component" value="Segment"/>
</dbReference>